<gene>
    <name evidence="14" type="ORF">RJ641_022421</name>
</gene>
<comment type="similarity">
    <text evidence="4 13">Belongs to the glycosyltransferase 31 family.</text>
</comment>
<keyword evidence="5 13" id="KW-0328">Glycosyltransferase</keyword>
<dbReference type="Pfam" id="PF01762">
    <property type="entry name" value="Galactosyl_T"/>
    <property type="match status" value="1"/>
</dbReference>
<dbReference type="GO" id="GO:0000139">
    <property type="term" value="C:Golgi membrane"/>
    <property type="evidence" value="ECO:0007669"/>
    <property type="project" value="UniProtKB-SubCell"/>
</dbReference>
<accession>A0AAN8UCA9</accession>
<comment type="pathway">
    <text evidence="3">Protein modification; protein glycosylation.</text>
</comment>
<proteinExistence type="inferred from homology"/>
<comment type="subcellular location">
    <subcellularLocation>
        <location evidence="2 13">Golgi apparatus membrane</location>
        <topology evidence="2 13">Single-pass type II membrane protein</topology>
    </subcellularLocation>
</comment>
<dbReference type="PANTHER" id="PTHR11214">
    <property type="entry name" value="BETA-1,3-N-ACETYLGLUCOSAMINYLTRANSFERASE"/>
    <property type="match status" value="1"/>
</dbReference>
<name>A0AAN8UCA9_9MAGN</name>
<evidence type="ECO:0000256" key="11">
    <source>
        <dbReference type="ARBA" id="ARBA00023136"/>
    </source>
</evidence>
<organism evidence="14 15">
    <name type="scientific">Dillenia turbinata</name>
    <dbReference type="NCBI Taxonomy" id="194707"/>
    <lineage>
        <taxon>Eukaryota</taxon>
        <taxon>Viridiplantae</taxon>
        <taxon>Streptophyta</taxon>
        <taxon>Embryophyta</taxon>
        <taxon>Tracheophyta</taxon>
        <taxon>Spermatophyta</taxon>
        <taxon>Magnoliopsida</taxon>
        <taxon>eudicotyledons</taxon>
        <taxon>Gunneridae</taxon>
        <taxon>Pentapetalae</taxon>
        <taxon>Dilleniales</taxon>
        <taxon>Dilleniaceae</taxon>
        <taxon>Dillenia</taxon>
    </lineage>
</organism>
<dbReference type="InterPro" id="IPR002659">
    <property type="entry name" value="Glyco_trans_31"/>
</dbReference>
<keyword evidence="6 14" id="KW-0808">Transferase</keyword>
<comment type="cofactor">
    <cofactor evidence="1 13">
        <name>Mn(2+)</name>
        <dbReference type="ChEBI" id="CHEBI:29035"/>
    </cofactor>
</comment>
<dbReference type="Proteomes" id="UP001370490">
    <property type="component" value="Unassembled WGS sequence"/>
</dbReference>
<keyword evidence="7 13" id="KW-0812">Transmembrane</keyword>
<evidence type="ECO:0000256" key="3">
    <source>
        <dbReference type="ARBA" id="ARBA00004922"/>
    </source>
</evidence>
<protein>
    <recommendedName>
        <fullName evidence="13">Hexosyltransferase</fullName>
        <ecNumber evidence="13">2.4.1.-</ecNumber>
    </recommendedName>
</protein>
<keyword evidence="8 13" id="KW-0735">Signal-anchor</keyword>
<keyword evidence="10 13" id="KW-0333">Golgi apparatus</keyword>
<reference evidence="14 15" key="1">
    <citation type="submission" date="2023-12" db="EMBL/GenBank/DDBJ databases">
        <title>A high-quality genome assembly for Dillenia turbinata (Dilleniales).</title>
        <authorList>
            <person name="Chanderbali A."/>
        </authorList>
    </citation>
    <scope>NUCLEOTIDE SEQUENCE [LARGE SCALE GENOMIC DNA]</scope>
    <source>
        <strain evidence="14">LSX21</strain>
        <tissue evidence="14">Leaf</tissue>
    </source>
</reference>
<evidence type="ECO:0000256" key="1">
    <source>
        <dbReference type="ARBA" id="ARBA00001936"/>
    </source>
</evidence>
<dbReference type="PANTHER" id="PTHR11214:SF85">
    <property type="entry name" value="BETA-1,3-GALACTOSYLTRANSFERASE 12-RELATED"/>
    <property type="match status" value="1"/>
</dbReference>
<dbReference type="EC" id="2.4.1.-" evidence="13"/>
<keyword evidence="9 13" id="KW-1133">Transmembrane helix</keyword>
<keyword evidence="11 13" id="KW-0472">Membrane</keyword>
<keyword evidence="12 13" id="KW-0464">Manganese</keyword>
<dbReference type="EMBL" id="JBAMMX010000027">
    <property type="protein sequence ID" value="KAK6912820.1"/>
    <property type="molecule type" value="Genomic_DNA"/>
</dbReference>
<evidence type="ECO:0000256" key="9">
    <source>
        <dbReference type="ARBA" id="ARBA00022989"/>
    </source>
</evidence>
<dbReference type="Gene3D" id="3.90.550.50">
    <property type="match status" value="1"/>
</dbReference>
<evidence type="ECO:0000256" key="5">
    <source>
        <dbReference type="ARBA" id="ARBA00022676"/>
    </source>
</evidence>
<evidence type="ECO:0000313" key="15">
    <source>
        <dbReference type="Proteomes" id="UP001370490"/>
    </source>
</evidence>
<evidence type="ECO:0000313" key="14">
    <source>
        <dbReference type="EMBL" id="KAK6912820.1"/>
    </source>
</evidence>
<feature type="transmembrane region" description="Helical" evidence="13">
    <location>
        <begin position="24"/>
        <end position="42"/>
    </location>
</feature>
<keyword evidence="15" id="KW-1185">Reference proteome</keyword>
<evidence type="ECO:0000256" key="8">
    <source>
        <dbReference type="ARBA" id="ARBA00022968"/>
    </source>
</evidence>
<evidence type="ECO:0000256" key="7">
    <source>
        <dbReference type="ARBA" id="ARBA00022692"/>
    </source>
</evidence>
<dbReference type="GO" id="GO:0008378">
    <property type="term" value="F:galactosyltransferase activity"/>
    <property type="evidence" value="ECO:0007669"/>
    <property type="project" value="TreeGrafter"/>
</dbReference>
<evidence type="ECO:0000256" key="2">
    <source>
        <dbReference type="ARBA" id="ARBA00004323"/>
    </source>
</evidence>
<evidence type="ECO:0000256" key="4">
    <source>
        <dbReference type="ARBA" id="ARBA00008661"/>
    </source>
</evidence>
<evidence type="ECO:0000256" key="13">
    <source>
        <dbReference type="RuleBase" id="RU363063"/>
    </source>
</evidence>
<dbReference type="AlphaFoldDB" id="A0AAN8UCA9"/>
<evidence type="ECO:0000256" key="12">
    <source>
        <dbReference type="ARBA" id="ARBA00023211"/>
    </source>
</evidence>
<sequence>MPCAYSKSEKTKSPLLHSLSTRPPLYIIVISVFCFTIGVAGITGNRHLRFLSAASRRTLSDLSITPRGLESSGMETERLLIGRSFSDSSEYRPASTPVTFVKLFDPLGFLLIPMSFSMKHINFDLIKRLEQATGLAFRFVIGRSKDAKKMADLAKEVEKYKDFMLIDVEEEYLKLPYKTQELAYFKAAFELFDADYYVKADDDIYLRPDRLATLLAKERTHSQTYIGCMKKGPDVYGMRLFSNEDVTIGSWMLSMNVHHEDNRALCEPRCMHASIAVWDIPKCSGLCNPATRLKELHEINMGFQKSNFAS</sequence>
<comment type="caution">
    <text evidence="14">The sequence shown here is derived from an EMBL/GenBank/DDBJ whole genome shotgun (WGS) entry which is preliminary data.</text>
</comment>
<evidence type="ECO:0000256" key="10">
    <source>
        <dbReference type="ARBA" id="ARBA00023034"/>
    </source>
</evidence>
<evidence type="ECO:0000256" key="6">
    <source>
        <dbReference type="ARBA" id="ARBA00022679"/>
    </source>
</evidence>